<keyword evidence="3 6" id="KW-0238">DNA-binding</keyword>
<evidence type="ECO:0000256" key="4">
    <source>
        <dbReference type="ARBA" id="ARBA00023172"/>
    </source>
</evidence>
<dbReference type="GO" id="GO:0005737">
    <property type="term" value="C:cytoplasm"/>
    <property type="evidence" value="ECO:0007669"/>
    <property type="project" value="UniProtKB-SubCell"/>
</dbReference>
<reference evidence="9" key="1">
    <citation type="submission" date="2022-08" db="EMBL/GenBank/DDBJ databases">
        <authorList>
            <person name="Vandamme P."/>
            <person name="Hettiarachchi A."/>
            <person name="Peeters C."/>
            <person name="Cnockaert M."/>
            <person name="Carlier A."/>
        </authorList>
    </citation>
    <scope>NUCLEOTIDE SEQUENCE</scope>
    <source>
        <strain evidence="9">LMG 31809</strain>
    </source>
</reference>
<accession>A0A9X3TZX7</accession>
<comment type="caution">
    <text evidence="9">The sequence shown here is derived from an EMBL/GenBank/DDBJ whole genome shotgun (WGS) entry which is preliminary data.</text>
</comment>
<feature type="domain" description="Holliday junction DNA helicase RuvA C-terminal" evidence="8">
    <location>
        <begin position="157"/>
        <end position="202"/>
    </location>
</feature>
<evidence type="ECO:0000256" key="3">
    <source>
        <dbReference type="ARBA" id="ARBA00023125"/>
    </source>
</evidence>
<dbReference type="Pfam" id="PF14520">
    <property type="entry name" value="HHH_5"/>
    <property type="match status" value="1"/>
</dbReference>
<evidence type="ECO:0000256" key="5">
    <source>
        <dbReference type="ARBA" id="ARBA00023204"/>
    </source>
</evidence>
<evidence type="ECO:0000256" key="2">
    <source>
        <dbReference type="ARBA" id="ARBA00022763"/>
    </source>
</evidence>
<evidence type="ECO:0000313" key="9">
    <source>
        <dbReference type="EMBL" id="MDA5194908.1"/>
    </source>
</evidence>
<dbReference type="Gene3D" id="1.10.8.10">
    <property type="entry name" value="DNA helicase RuvA subunit, C-terminal domain"/>
    <property type="match status" value="1"/>
</dbReference>
<dbReference type="RefSeq" id="WP_274944614.1">
    <property type="nucleotide sequence ID" value="NZ_JANWOI010000004.1"/>
</dbReference>
<protein>
    <recommendedName>
        <fullName evidence="6">Holliday junction branch migration complex subunit RuvA</fullName>
    </recommendedName>
</protein>
<dbReference type="SUPFAM" id="SSF46929">
    <property type="entry name" value="DNA helicase RuvA subunit, C-terminal domain"/>
    <property type="match status" value="1"/>
</dbReference>
<comment type="subcellular location">
    <subcellularLocation>
        <location evidence="6">Cytoplasm</location>
    </subcellularLocation>
</comment>
<gene>
    <name evidence="6 9" type="primary">ruvA</name>
    <name evidence="9" type="ORF">NYP16_13195</name>
</gene>
<feature type="domain" description="DNA helicase Holliday junction RuvA type" evidence="7">
    <location>
        <begin position="1"/>
        <end position="62"/>
    </location>
</feature>
<dbReference type="NCBIfam" id="TIGR00084">
    <property type="entry name" value="ruvA"/>
    <property type="match status" value="1"/>
</dbReference>
<evidence type="ECO:0000256" key="6">
    <source>
        <dbReference type="HAMAP-Rule" id="MF_00031"/>
    </source>
</evidence>
<dbReference type="GO" id="GO:0048476">
    <property type="term" value="C:Holliday junction resolvase complex"/>
    <property type="evidence" value="ECO:0007669"/>
    <property type="project" value="UniProtKB-UniRule"/>
</dbReference>
<comment type="caution">
    <text evidence="6">Lacks conserved residue(s) required for the propagation of feature annotation.</text>
</comment>
<keyword evidence="5 6" id="KW-0234">DNA repair</keyword>
<proteinExistence type="inferred from homology"/>
<dbReference type="Gene3D" id="1.10.150.20">
    <property type="entry name" value="5' to 3' exonuclease, C-terminal subdomain"/>
    <property type="match status" value="1"/>
</dbReference>
<dbReference type="Pfam" id="PF07499">
    <property type="entry name" value="RuvA_C"/>
    <property type="match status" value="1"/>
</dbReference>
<dbReference type="InterPro" id="IPR000085">
    <property type="entry name" value="RuvA"/>
</dbReference>
<comment type="function">
    <text evidence="6">The RuvA-RuvB-RuvC complex processes Holliday junction (HJ) DNA during genetic recombination and DNA repair, while the RuvA-RuvB complex plays an important role in the rescue of blocked DNA replication forks via replication fork reversal (RFR). RuvA specifically binds to HJ cruciform DNA, conferring on it an open structure. The RuvB hexamer acts as an ATP-dependent pump, pulling dsDNA into and through the RuvAB complex. HJ branch migration allows RuvC to scan DNA until it finds its consensus sequence, where it cleaves and resolves the cruciform DNA.</text>
</comment>
<dbReference type="GO" id="GO:0009379">
    <property type="term" value="C:Holliday junction helicase complex"/>
    <property type="evidence" value="ECO:0007669"/>
    <property type="project" value="InterPro"/>
</dbReference>
<comment type="subunit">
    <text evidence="6">Homotetramer. Forms an RuvA(8)-RuvB(12)-Holliday junction (HJ) complex. HJ DNA is sandwiched between 2 RuvA tetramers; dsDNA enters through RuvA and exits via RuvB. An RuvB hexamer assembles on each DNA strand where it exits the tetramer. Each RuvB hexamer is contacted by two RuvA subunits (via domain III) on 2 adjacent RuvB subunits; this complex drives branch migration. In the full resolvosome a probable DNA-RuvA(4)-RuvB(12)-RuvC(2) complex forms which resolves the HJ.</text>
</comment>
<sequence>MIAKLKGIVDSTGEDWVILDVNGVGYLVFCSGRTLARLPGAGGAASLVIVTHVREDHIHLYGFLNAAERDWFGLLQTVQGIGARVALGILSVLAPDELAQAIAAQDKTAVARANGVGRKLAERVVNELKDKVGALAVASGLTLPQAATADSGGNREVADAVSALTNLGYRPADAFAAVARAAKDMDAGAGLQALIKAGLKELAP</sequence>
<dbReference type="GO" id="GO:0006310">
    <property type="term" value="P:DNA recombination"/>
    <property type="evidence" value="ECO:0007669"/>
    <property type="project" value="UniProtKB-UniRule"/>
</dbReference>
<feature type="region of interest" description="Domain III" evidence="6">
    <location>
        <begin position="149"/>
        <end position="204"/>
    </location>
</feature>
<dbReference type="InterPro" id="IPR013849">
    <property type="entry name" value="DNA_helicase_Holl-junc_RuvA_I"/>
</dbReference>
<evidence type="ECO:0000259" key="7">
    <source>
        <dbReference type="Pfam" id="PF01330"/>
    </source>
</evidence>
<keyword evidence="2 6" id="KW-0227">DNA damage</keyword>
<dbReference type="Gene3D" id="2.40.50.140">
    <property type="entry name" value="Nucleic acid-binding proteins"/>
    <property type="match status" value="1"/>
</dbReference>
<feature type="region of interest" description="Domain I" evidence="6">
    <location>
        <begin position="1"/>
        <end position="64"/>
    </location>
</feature>
<dbReference type="GO" id="GO:0006281">
    <property type="term" value="P:DNA repair"/>
    <property type="evidence" value="ECO:0007669"/>
    <property type="project" value="UniProtKB-UniRule"/>
</dbReference>
<organism evidence="9 10">
    <name type="scientific">Govanella unica</name>
    <dbReference type="NCBI Taxonomy" id="2975056"/>
    <lineage>
        <taxon>Bacteria</taxon>
        <taxon>Pseudomonadati</taxon>
        <taxon>Pseudomonadota</taxon>
        <taxon>Alphaproteobacteria</taxon>
        <taxon>Emcibacterales</taxon>
        <taxon>Govanellaceae</taxon>
        <taxon>Govanella</taxon>
    </lineage>
</organism>
<evidence type="ECO:0000256" key="1">
    <source>
        <dbReference type="ARBA" id="ARBA00022490"/>
    </source>
</evidence>
<dbReference type="SUPFAM" id="SSF47781">
    <property type="entry name" value="RuvA domain 2-like"/>
    <property type="match status" value="1"/>
</dbReference>
<dbReference type="InterPro" id="IPR012340">
    <property type="entry name" value="NA-bd_OB-fold"/>
</dbReference>
<dbReference type="GO" id="GO:0009378">
    <property type="term" value="F:four-way junction helicase activity"/>
    <property type="evidence" value="ECO:0007669"/>
    <property type="project" value="InterPro"/>
</dbReference>
<name>A0A9X3TZX7_9PROT</name>
<reference evidence="9" key="2">
    <citation type="journal article" date="2023" name="Syst. Appl. Microbiol.">
        <title>Govania unica gen. nov., sp. nov., a rare biosphere bacterium that represents a novel family in the class Alphaproteobacteria.</title>
        <authorList>
            <person name="Vandamme P."/>
            <person name="Peeters C."/>
            <person name="Hettiarachchi A."/>
            <person name="Cnockaert M."/>
            <person name="Carlier A."/>
        </authorList>
    </citation>
    <scope>NUCLEOTIDE SEQUENCE</scope>
    <source>
        <strain evidence="9">LMG 31809</strain>
    </source>
</reference>
<dbReference type="AlphaFoldDB" id="A0A9X3TZX7"/>
<keyword evidence="10" id="KW-1185">Reference proteome</keyword>
<dbReference type="GO" id="GO:0000400">
    <property type="term" value="F:four-way junction DNA binding"/>
    <property type="evidence" value="ECO:0007669"/>
    <property type="project" value="UniProtKB-UniRule"/>
</dbReference>
<dbReference type="InterPro" id="IPR011114">
    <property type="entry name" value="RuvA_C"/>
</dbReference>
<keyword evidence="1 6" id="KW-0963">Cytoplasm</keyword>
<dbReference type="Pfam" id="PF01330">
    <property type="entry name" value="RuvA_N"/>
    <property type="match status" value="1"/>
</dbReference>
<dbReference type="InterPro" id="IPR036267">
    <property type="entry name" value="RuvA_C_sf"/>
</dbReference>
<comment type="similarity">
    <text evidence="6">Belongs to the RuvA family.</text>
</comment>
<dbReference type="GO" id="GO:0005524">
    <property type="term" value="F:ATP binding"/>
    <property type="evidence" value="ECO:0007669"/>
    <property type="project" value="InterPro"/>
</dbReference>
<evidence type="ECO:0000313" key="10">
    <source>
        <dbReference type="Proteomes" id="UP001141619"/>
    </source>
</evidence>
<keyword evidence="4 6" id="KW-0233">DNA recombination</keyword>
<dbReference type="HAMAP" id="MF_00031">
    <property type="entry name" value="DNA_HJ_migration_RuvA"/>
    <property type="match status" value="1"/>
</dbReference>
<comment type="domain">
    <text evidence="6">Has three domains with a flexible linker between the domains II and III and assumes an 'L' shape. Domain III is highly mobile and contacts RuvB.</text>
</comment>
<evidence type="ECO:0000259" key="8">
    <source>
        <dbReference type="Pfam" id="PF07499"/>
    </source>
</evidence>
<dbReference type="InterPro" id="IPR010994">
    <property type="entry name" value="RuvA_2-like"/>
</dbReference>
<dbReference type="EMBL" id="JANWOI010000004">
    <property type="protein sequence ID" value="MDA5194908.1"/>
    <property type="molecule type" value="Genomic_DNA"/>
</dbReference>
<dbReference type="Proteomes" id="UP001141619">
    <property type="component" value="Unassembled WGS sequence"/>
</dbReference>
<dbReference type="SUPFAM" id="SSF50249">
    <property type="entry name" value="Nucleic acid-binding proteins"/>
    <property type="match status" value="1"/>
</dbReference>